<keyword evidence="2" id="KW-0805">Transcription regulation</keyword>
<feature type="domain" description="LysR substrate-binding" evidence="6">
    <location>
        <begin position="2"/>
        <end position="129"/>
    </location>
</feature>
<dbReference type="PANTHER" id="PTHR30346:SF29">
    <property type="entry name" value="LYSR SUBSTRATE-BINDING"/>
    <property type="match status" value="1"/>
</dbReference>
<evidence type="ECO:0000256" key="3">
    <source>
        <dbReference type="ARBA" id="ARBA00023125"/>
    </source>
</evidence>
<evidence type="ECO:0000256" key="4">
    <source>
        <dbReference type="ARBA" id="ARBA00023163"/>
    </source>
</evidence>
<reference evidence="7 8" key="1">
    <citation type="submission" date="2024-06" db="EMBL/GenBank/DDBJ databases">
        <title>The Natural Products Discovery Center: Release of the First 8490 Sequenced Strains for Exploring Actinobacteria Biosynthetic Diversity.</title>
        <authorList>
            <person name="Kalkreuter E."/>
            <person name="Kautsar S.A."/>
            <person name="Yang D."/>
            <person name="Bader C.D."/>
            <person name="Teijaro C.N."/>
            <person name="Fluegel L."/>
            <person name="Davis C.M."/>
            <person name="Simpson J.R."/>
            <person name="Lauterbach L."/>
            <person name="Steele A.D."/>
            <person name="Gui C."/>
            <person name="Meng S."/>
            <person name="Li G."/>
            <person name="Viehrig K."/>
            <person name="Ye F."/>
            <person name="Su P."/>
            <person name="Kiefer A.F."/>
            <person name="Nichols A."/>
            <person name="Cepeda A.J."/>
            <person name="Yan W."/>
            <person name="Fan B."/>
            <person name="Jiang Y."/>
            <person name="Adhikari A."/>
            <person name="Zheng C.-J."/>
            <person name="Schuster L."/>
            <person name="Cowan T.M."/>
            <person name="Smanski M.J."/>
            <person name="Chevrette M.G."/>
            <person name="De Carvalho L.P.S."/>
            <person name="Shen B."/>
        </authorList>
    </citation>
    <scope>NUCLEOTIDE SEQUENCE [LARGE SCALE GENOMIC DNA]</scope>
    <source>
        <strain evidence="7 8">NPDC049344</strain>
    </source>
</reference>
<proteinExistence type="inferred from homology"/>
<dbReference type="Gene3D" id="3.40.190.10">
    <property type="entry name" value="Periplasmic binding protein-like II"/>
    <property type="match status" value="2"/>
</dbReference>
<keyword evidence="8" id="KW-1185">Reference proteome</keyword>
<evidence type="ECO:0000256" key="2">
    <source>
        <dbReference type="ARBA" id="ARBA00023015"/>
    </source>
</evidence>
<dbReference type="Proteomes" id="UP001552521">
    <property type="component" value="Unassembled WGS sequence"/>
</dbReference>
<organism evidence="7 8">
    <name type="scientific">Streptomyces kurssanovii</name>
    <dbReference type="NCBI Taxonomy" id="67312"/>
    <lineage>
        <taxon>Bacteria</taxon>
        <taxon>Bacillati</taxon>
        <taxon>Actinomycetota</taxon>
        <taxon>Actinomycetes</taxon>
        <taxon>Kitasatosporales</taxon>
        <taxon>Streptomycetaceae</taxon>
        <taxon>Streptomyces</taxon>
    </lineage>
</organism>
<evidence type="ECO:0000259" key="6">
    <source>
        <dbReference type="Pfam" id="PF03466"/>
    </source>
</evidence>
<accession>A0ABV3HRW3</accession>
<comment type="similarity">
    <text evidence="1">Belongs to the LysR transcriptional regulatory family.</text>
</comment>
<sequence length="162" mass="16532">MELRLLEDDSDRLIEAVREGGVDLALVGTAAPAVEGLDTWAVISERLVVAVPHDTLSRGAAASRCGRPRPTRSVRMPSGTGLRTVLDSACAGQGIEARIALRASAADAVADVARRGLGVAVLSRSMAAGYQDGPTPGSSTTCGPPRSSPLCGGGRATPRCGR</sequence>
<feature type="compositionally biased region" description="Low complexity" evidence="5">
    <location>
        <begin position="133"/>
        <end position="149"/>
    </location>
</feature>
<name>A0ABV3HRW3_9ACTN</name>
<dbReference type="Pfam" id="PF03466">
    <property type="entry name" value="LysR_substrate"/>
    <property type="match status" value="1"/>
</dbReference>
<evidence type="ECO:0000313" key="8">
    <source>
        <dbReference type="Proteomes" id="UP001552521"/>
    </source>
</evidence>
<protein>
    <submittedName>
        <fullName evidence="7">LysR substrate-binding domain-containing protein</fullName>
    </submittedName>
</protein>
<dbReference type="InterPro" id="IPR005119">
    <property type="entry name" value="LysR_subst-bd"/>
</dbReference>
<dbReference type="RefSeq" id="WP_364591463.1">
    <property type="nucleotide sequence ID" value="NZ_JBFAQK010000011.1"/>
</dbReference>
<gene>
    <name evidence="7" type="ORF">AB0K36_11125</name>
</gene>
<dbReference type="SUPFAM" id="SSF53850">
    <property type="entry name" value="Periplasmic binding protein-like II"/>
    <property type="match status" value="1"/>
</dbReference>
<feature type="region of interest" description="Disordered" evidence="5">
    <location>
        <begin position="128"/>
        <end position="162"/>
    </location>
</feature>
<keyword evidence="4" id="KW-0804">Transcription</keyword>
<keyword evidence="3" id="KW-0238">DNA-binding</keyword>
<evidence type="ECO:0000313" key="7">
    <source>
        <dbReference type="EMBL" id="MEV4681315.1"/>
    </source>
</evidence>
<dbReference type="PANTHER" id="PTHR30346">
    <property type="entry name" value="TRANSCRIPTIONAL DUAL REGULATOR HCAR-RELATED"/>
    <property type="match status" value="1"/>
</dbReference>
<evidence type="ECO:0000256" key="5">
    <source>
        <dbReference type="SAM" id="MobiDB-lite"/>
    </source>
</evidence>
<dbReference type="EMBL" id="JBFAQK010000011">
    <property type="protein sequence ID" value="MEV4681315.1"/>
    <property type="molecule type" value="Genomic_DNA"/>
</dbReference>
<evidence type="ECO:0000256" key="1">
    <source>
        <dbReference type="ARBA" id="ARBA00009437"/>
    </source>
</evidence>
<comment type="caution">
    <text evidence="7">The sequence shown here is derived from an EMBL/GenBank/DDBJ whole genome shotgun (WGS) entry which is preliminary data.</text>
</comment>